<accession>A0A813FHH3</accession>
<sequence length="138" mass="14822">MLSAPDYVVSHVHSNCSTQPQASGSALPGHVSSSSRRKPQPFKQVFLHCPLPEAPATQRVASRSGPPPADTLSELLLGMIPRRGKSKRVSRSSSSLECLPVAAPRFTDTGHTAACSLHLFRFSFASTSRQNRACKVLV</sequence>
<name>A0A813FHH3_POLGL</name>
<evidence type="ECO:0000313" key="3">
    <source>
        <dbReference type="Proteomes" id="UP000654075"/>
    </source>
</evidence>
<feature type="region of interest" description="Disordered" evidence="1">
    <location>
        <begin position="15"/>
        <end position="38"/>
    </location>
</feature>
<proteinExistence type="predicted"/>
<dbReference type="AlphaFoldDB" id="A0A813FHH3"/>
<reference evidence="2" key="1">
    <citation type="submission" date="2021-02" db="EMBL/GenBank/DDBJ databases">
        <authorList>
            <person name="Dougan E. K."/>
            <person name="Rhodes N."/>
            <person name="Thang M."/>
            <person name="Chan C."/>
        </authorList>
    </citation>
    <scope>NUCLEOTIDE SEQUENCE</scope>
</reference>
<feature type="compositionally biased region" description="Polar residues" evidence="1">
    <location>
        <begin position="15"/>
        <end position="24"/>
    </location>
</feature>
<organism evidence="2 3">
    <name type="scientific">Polarella glacialis</name>
    <name type="common">Dinoflagellate</name>
    <dbReference type="NCBI Taxonomy" id="89957"/>
    <lineage>
        <taxon>Eukaryota</taxon>
        <taxon>Sar</taxon>
        <taxon>Alveolata</taxon>
        <taxon>Dinophyceae</taxon>
        <taxon>Suessiales</taxon>
        <taxon>Suessiaceae</taxon>
        <taxon>Polarella</taxon>
    </lineage>
</organism>
<keyword evidence="3" id="KW-1185">Reference proteome</keyword>
<dbReference type="Proteomes" id="UP000654075">
    <property type="component" value="Unassembled WGS sequence"/>
</dbReference>
<comment type="caution">
    <text evidence="2">The sequence shown here is derived from an EMBL/GenBank/DDBJ whole genome shotgun (WGS) entry which is preliminary data.</text>
</comment>
<protein>
    <submittedName>
        <fullName evidence="2">Uncharacterized protein</fullName>
    </submittedName>
</protein>
<gene>
    <name evidence="2" type="ORF">PGLA1383_LOCUS29152</name>
</gene>
<evidence type="ECO:0000313" key="2">
    <source>
        <dbReference type="EMBL" id="CAE8611351.1"/>
    </source>
</evidence>
<dbReference type="EMBL" id="CAJNNV010025018">
    <property type="protein sequence ID" value="CAE8611351.1"/>
    <property type="molecule type" value="Genomic_DNA"/>
</dbReference>
<evidence type="ECO:0000256" key="1">
    <source>
        <dbReference type="SAM" id="MobiDB-lite"/>
    </source>
</evidence>